<dbReference type="STRING" id="291331.XOO1700"/>
<dbReference type="HOGENOM" id="CLU_046415_0_0_6"/>
<feature type="domain" description="Baseplate J-like C-terminal" evidence="2">
    <location>
        <begin position="230"/>
        <end position="310"/>
    </location>
</feature>
<accession>Q5H267</accession>
<protein>
    <submittedName>
        <fullName evidence="3">Phage-related baseplate assembly protein</fullName>
    </submittedName>
</protein>
<evidence type="ECO:0000313" key="4">
    <source>
        <dbReference type="Proteomes" id="UP000006735"/>
    </source>
</evidence>
<dbReference type="InterPro" id="IPR014507">
    <property type="entry name" value="Baseplate_assembly_J_pred"/>
</dbReference>
<dbReference type="Proteomes" id="UP000006735">
    <property type="component" value="Chromosome"/>
</dbReference>
<keyword evidence="4" id="KW-1185">Reference proteome</keyword>
<gene>
    <name evidence="3" type="primary">J</name>
    <name evidence="3" type="ordered locus">XOO1700</name>
</gene>
<evidence type="ECO:0000259" key="1">
    <source>
        <dbReference type="Pfam" id="PF26078"/>
    </source>
</evidence>
<proteinExistence type="predicted"/>
<organism evidence="3 4">
    <name type="scientific">Xanthomonas oryzae pv. oryzae (strain KACC10331 / KXO85)</name>
    <dbReference type="NCBI Taxonomy" id="291331"/>
    <lineage>
        <taxon>Bacteria</taxon>
        <taxon>Pseudomonadati</taxon>
        <taxon>Pseudomonadota</taxon>
        <taxon>Gammaproteobacteria</taxon>
        <taxon>Lysobacterales</taxon>
        <taxon>Lysobacteraceae</taxon>
        <taxon>Xanthomonas</taxon>
    </lineage>
</organism>
<dbReference type="InterPro" id="IPR058531">
    <property type="entry name" value="Baseplate_J_M"/>
</dbReference>
<dbReference type="InterPro" id="IPR052726">
    <property type="entry name" value="Phage_Baseplate_Hub"/>
</dbReference>
<dbReference type="PANTHER" id="PTHR35862:SF1">
    <property type="entry name" value="FELS-2 PROPHAGE PROTEIN"/>
    <property type="match status" value="1"/>
</dbReference>
<dbReference type="EMBL" id="AE013598">
    <property type="protein sequence ID" value="AAW74954.1"/>
    <property type="molecule type" value="Genomic_DNA"/>
</dbReference>
<dbReference type="InterPro" id="IPR058530">
    <property type="entry name" value="Baseplate_J-like_C"/>
</dbReference>
<evidence type="ECO:0000259" key="2">
    <source>
        <dbReference type="Pfam" id="PF26079"/>
    </source>
</evidence>
<dbReference type="Pfam" id="PF26078">
    <property type="entry name" value="Baseplate_J_M"/>
    <property type="match status" value="1"/>
</dbReference>
<reference evidence="3 4" key="1">
    <citation type="journal article" date="2005" name="Nucleic Acids Res.">
        <title>The genome sequence of Xanthomonas oryzae pathovar oryzae KACC10331, the bacterial blight pathogen of rice.</title>
        <authorList>
            <person name="Lee B.M."/>
            <person name="Park Y.J."/>
            <person name="Park D.S."/>
            <person name="Kang H.W."/>
            <person name="Kim J.G."/>
            <person name="Song E.S."/>
            <person name="Park I.C."/>
            <person name="Yoon U.H."/>
            <person name="Hahn J.H."/>
            <person name="Koo B.S."/>
            <person name="Lee G.B."/>
            <person name="Kim H."/>
            <person name="Park H.S."/>
            <person name="Yoon K.O."/>
            <person name="Kim J.H."/>
            <person name="Jung C.H."/>
            <person name="Koh N.H."/>
            <person name="Seo J.S."/>
            <person name="Go S.J."/>
        </authorList>
    </citation>
    <scope>NUCLEOTIDE SEQUENCE [LARGE SCALE GENOMIC DNA]</scope>
    <source>
        <strain evidence="4">KACC10331 / KXO85</strain>
    </source>
</reference>
<dbReference type="PIRSF" id="PIRSF020481">
    <property type="entry name" value="BAP"/>
    <property type="match status" value="1"/>
</dbReference>
<dbReference type="KEGG" id="xoo:XOO1700"/>
<sequence>MYICQLALTGDSTSPPLSARAMASFTAVDLSRLKAPDLIDALDFETIFAEALAQFRKLLPEFSALTEADPVYKILQLFAARELLLRQRANDKAQQTMLAFATGANLDHLGALFGVARLVLDPGQRDIGLAPTYESDVDFRRRIQLAPEGFSVAGPEGAYIFHALSASADVMDASATSPAPGQVLVTVQSRTGDGTAPQELLDEVAAVLADDGVRPLTDEVAVQSAEIIPYAIRGRLYTYAGPDSAVVIREALRSLQAYLAEAHRIGRDVPESAIKAKLFADGVQRIELDEPAADIRISRTQAAYCTAIDIVHAGIDE</sequence>
<name>Q5H267_XANOR</name>
<feature type="domain" description="Baseplate J-like central" evidence="1">
    <location>
        <begin position="152"/>
        <end position="223"/>
    </location>
</feature>
<evidence type="ECO:0000313" key="3">
    <source>
        <dbReference type="EMBL" id="AAW74954.1"/>
    </source>
</evidence>
<dbReference type="PANTHER" id="PTHR35862">
    <property type="entry name" value="FELS-2 PROPHAGE PROTEIN"/>
    <property type="match status" value="1"/>
</dbReference>
<dbReference type="Pfam" id="PF26079">
    <property type="entry name" value="Baseplate_J_C"/>
    <property type="match status" value="1"/>
</dbReference>
<dbReference type="AlphaFoldDB" id="Q5H267"/>